<proteinExistence type="predicted"/>
<keyword evidence="3" id="KW-1185">Reference proteome</keyword>
<name>A0AA45WTD8_9CLOT</name>
<evidence type="ECO:0000313" key="3">
    <source>
        <dbReference type="Proteomes" id="UP001158066"/>
    </source>
</evidence>
<dbReference type="EMBL" id="FXUF01000001">
    <property type="protein sequence ID" value="SMP41320.1"/>
    <property type="molecule type" value="Genomic_DNA"/>
</dbReference>
<evidence type="ECO:0000313" key="2">
    <source>
        <dbReference type="EMBL" id="SMP41320.1"/>
    </source>
</evidence>
<accession>A0AA45WTD8</accession>
<protein>
    <submittedName>
        <fullName evidence="2">Uncharacterized protein</fullName>
    </submittedName>
</protein>
<organism evidence="2 3">
    <name type="scientific">Anoxynatronum buryatiense</name>
    <dbReference type="NCBI Taxonomy" id="489973"/>
    <lineage>
        <taxon>Bacteria</taxon>
        <taxon>Bacillati</taxon>
        <taxon>Bacillota</taxon>
        <taxon>Clostridia</taxon>
        <taxon>Eubacteriales</taxon>
        <taxon>Clostridiaceae</taxon>
        <taxon>Anoxynatronum</taxon>
    </lineage>
</organism>
<reference evidence="2" key="1">
    <citation type="submission" date="2017-05" db="EMBL/GenBank/DDBJ databases">
        <authorList>
            <person name="Varghese N."/>
            <person name="Submissions S."/>
        </authorList>
    </citation>
    <scope>NUCLEOTIDE SEQUENCE</scope>
    <source>
        <strain evidence="2">Su22</strain>
    </source>
</reference>
<feature type="region of interest" description="Disordered" evidence="1">
    <location>
        <begin position="1"/>
        <end position="30"/>
    </location>
</feature>
<dbReference type="AlphaFoldDB" id="A0AA45WTD8"/>
<dbReference type="Proteomes" id="UP001158066">
    <property type="component" value="Unassembled WGS sequence"/>
</dbReference>
<gene>
    <name evidence="2" type="ORF">SAMN06296020_101491</name>
</gene>
<comment type="caution">
    <text evidence="2">The sequence shown here is derived from an EMBL/GenBank/DDBJ whole genome shotgun (WGS) entry which is preliminary data.</text>
</comment>
<sequence length="30" mass="3367">MDSGPDTHSTKRTIEKLSQEDARPPRRGVT</sequence>
<feature type="compositionally biased region" description="Basic and acidic residues" evidence="1">
    <location>
        <begin position="8"/>
        <end position="24"/>
    </location>
</feature>
<evidence type="ECO:0000256" key="1">
    <source>
        <dbReference type="SAM" id="MobiDB-lite"/>
    </source>
</evidence>